<dbReference type="SUPFAM" id="SSF50341">
    <property type="entry name" value="CheW-like"/>
    <property type="match status" value="1"/>
</dbReference>
<evidence type="ECO:0000256" key="2">
    <source>
        <dbReference type="ARBA" id="ARBA00021483"/>
    </source>
</evidence>
<evidence type="ECO:0000256" key="1">
    <source>
        <dbReference type="ARBA" id="ARBA00004496"/>
    </source>
</evidence>
<sequence length="224" mass="24067">MSEAFTDAAIDQIDDCWNRTGIRGDGSCPSLIRYIHCSRCPTHALAARQILDRLSVDSVMAADTPAPADDDSGPRHSTLVFRLGEEWLGLPTRLLREIADSSRIHSLPHRRTDGTLGVVNIRGSLVVCVSLASLLGLPATPAAVTGQRARPRLLVVGRQGAPVAFPVDDVHGIERFADATLTPPPATVAGHGNHFSTRVARWRDHGVGLLDEARLMAALNRNLA</sequence>
<dbReference type="InterPro" id="IPR039315">
    <property type="entry name" value="CheW"/>
</dbReference>
<evidence type="ECO:0000313" key="5">
    <source>
        <dbReference type="EMBL" id="AVY93775.1"/>
    </source>
</evidence>
<gene>
    <name evidence="5" type="ORF">DAI18_06745</name>
</gene>
<comment type="subcellular location">
    <subcellularLocation>
        <location evidence="1">Cytoplasm</location>
    </subcellularLocation>
</comment>
<proteinExistence type="predicted"/>
<dbReference type="EMBL" id="CP028519">
    <property type="protein sequence ID" value="AVY93775.1"/>
    <property type="molecule type" value="Genomic_DNA"/>
</dbReference>
<name>A0A2S0P8W2_9NEIS</name>
<dbReference type="GO" id="GO:0005829">
    <property type="term" value="C:cytosol"/>
    <property type="evidence" value="ECO:0007669"/>
    <property type="project" value="TreeGrafter"/>
</dbReference>
<accession>A0A2S0P8W2</accession>
<dbReference type="KEGG" id="maer:DAI18_06745"/>
<evidence type="ECO:0000313" key="6">
    <source>
        <dbReference type="Proteomes" id="UP000244173"/>
    </source>
</evidence>
<dbReference type="STRING" id="1122240.GCA_000620105_03440"/>
<evidence type="ECO:0000256" key="3">
    <source>
        <dbReference type="ARBA" id="ARBA00022490"/>
    </source>
</evidence>
<dbReference type="InterPro" id="IPR002545">
    <property type="entry name" value="CheW-lke_dom"/>
</dbReference>
<dbReference type="RefSeq" id="WP_107888980.1">
    <property type="nucleotide sequence ID" value="NZ_CP028519.1"/>
</dbReference>
<dbReference type="SMART" id="SM00260">
    <property type="entry name" value="CheW"/>
    <property type="match status" value="1"/>
</dbReference>
<dbReference type="PROSITE" id="PS50851">
    <property type="entry name" value="CHEW"/>
    <property type="match status" value="1"/>
</dbReference>
<dbReference type="Gene3D" id="2.40.50.180">
    <property type="entry name" value="CheA-289, Domain 4"/>
    <property type="match status" value="1"/>
</dbReference>
<dbReference type="PANTHER" id="PTHR22617">
    <property type="entry name" value="CHEMOTAXIS SENSOR HISTIDINE KINASE-RELATED"/>
    <property type="match status" value="1"/>
</dbReference>
<feature type="domain" description="CheW-like" evidence="4">
    <location>
        <begin position="75"/>
        <end position="221"/>
    </location>
</feature>
<dbReference type="PANTHER" id="PTHR22617:SF45">
    <property type="entry name" value="CHEMOTAXIS PROTEIN CHEW"/>
    <property type="match status" value="1"/>
</dbReference>
<dbReference type="Gene3D" id="2.30.30.40">
    <property type="entry name" value="SH3 Domains"/>
    <property type="match status" value="1"/>
</dbReference>
<keyword evidence="6" id="KW-1185">Reference proteome</keyword>
<dbReference type="Proteomes" id="UP000244173">
    <property type="component" value="Chromosome"/>
</dbReference>
<keyword evidence="3" id="KW-0963">Cytoplasm</keyword>
<protein>
    <recommendedName>
        <fullName evidence="2">Chemotaxis protein CheW</fullName>
    </recommendedName>
</protein>
<dbReference type="GO" id="GO:0006935">
    <property type="term" value="P:chemotaxis"/>
    <property type="evidence" value="ECO:0007669"/>
    <property type="project" value="InterPro"/>
</dbReference>
<dbReference type="OrthoDB" id="21516at2"/>
<dbReference type="AlphaFoldDB" id="A0A2S0P8W2"/>
<reference evidence="5 6" key="1">
    <citation type="submission" date="2018-04" db="EMBL/GenBank/DDBJ databases">
        <title>Denitrifier Microvirgula.</title>
        <authorList>
            <person name="Anderson E."/>
            <person name="Jang J."/>
            <person name="Ishii S."/>
        </authorList>
    </citation>
    <scope>NUCLEOTIDE SEQUENCE [LARGE SCALE GENOMIC DNA]</scope>
    <source>
        <strain evidence="5 6">BE2.4</strain>
    </source>
</reference>
<evidence type="ECO:0000259" key="4">
    <source>
        <dbReference type="PROSITE" id="PS50851"/>
    </source>
</evidence>
<dbReference type="GO" id="GO:0007165">
    <property type="term" value="P:signal transduction"/>
    <property type="evidence" value="ECO:0007669"/>
    <property type="project" value="InterPro"/>
</dbReference>
<dbReference type="InterPro" id="IPR036061">
    <property type="entry name" value="CheW-like_dom_sf"/>
</dbReference>
<dbReference type="Pfam" id="PF01584">
    <property type="entry name" value="CheW"/>
    <property type="match status" value="1"/>
</dbReference>
<organism evidence="5 6">
    <name type="scientific">Microvirgula aerodenitrificans</name>
    <dbReference type="NCBI Taxonomy" id="57480"/>
    <lineage>
        <taxon>Bacteria</taxon>
        <taxon>Pseudomonadati</taxon>
        <taxon>Pseudomonadota</taxon>
        <taxon>Betaproteobacteria</taxon>
        <taxon>Neisseriales</taxon>
        <taxon>Aquaspirillaceae</taxon>
        <taxon>Microvirgula</taxon>
    </lineage>
</organism>